<protein>
    <submittedName>
        <fullName evidence="1">DUF4225 domain-containing protein</fullName>
    </submittedName>
</protein>
<organism evidence="1">
    <name type="scientific">Pseudomonas sp. Hg7Tf</name>
    <dbReference type="NCBI Taxonomy" id="3236988"/>
    <lineage>
        <taxon>Bacteria</taxon>
        <taxon>Pseudomonadati</taxon>
        <taxon>Pseudomonadota</taxon>
        <taxon>Gammaproteobacteria</taxon>
        <taxon>Pseudomonadales</taxon>
        <taxon>Pseudomonadaceae</taxon>
        <taxon>Pseudomonas</taxon>
    </lineage>
</organism>
<sequence>MSSRPSPFPLDSNAYWEVSDAAVRLTKQACTSSAQLLRDGRLRMQFNREFAYYAKRVVDDVALGEKTPEQGLSELNLTMRRLFQKTADIAMKGIGVAAGGAQVATGAGICYASVGTLCVVAGIPLMAHGANNVYESGRNILERRSDVEGPVRKGYQSVSQALGGTTSHGDIAYASADIGLSAFSLLRLVIKPGAWRLFHYLPTDYVKSYKAAGAIPLLMEVHANGQNVYQIQKELRQ</sequence>
<reference evidence="1" key="1">
    <citation type="submission" date="2024-07" db="EMBL/GenBank/DDBJ databases">
        <title>Identification and characteristics of a novel species of coltsfoot's symbiotic bacteria.</title>
        <authorList>
            <person name="Juszczyk A."/>
            <person name="Jasielczuk I."/>
            <person name="Gurgul A."/>
            <person name="Rogala M."/>
            <person name="Kowalczyk A."/>
            <person name="Szmatola T."/>
            <person name="Kosecka-Strojek M."/>
            <person name="Arent Z."/>
            <person name="Latowski D."/>
        </authorList>
    </citation>
    <scope>NUCLEOTIDE SEQUENCE</scope>
    <source>
        <strain evidence="1">Hg7Tf</strain>
    </source>
</reference>
<accession>A0AB39I1I4</accession>
<dbReference type="AlphaFoldDB" id="A0AB39I1I4"/>
<evidence type="ECO:0000313" key="1">
    <source>
        <dbReference type="EMBL" id="XDK36036.1"/>
    </source>
</evidence>
<gene>
    <name evidence="1" type="ORF">AB4Y39_20355</name>
</gene>
<dbReference type="InterPro" id="IPR025320">
    <property type="entry name" value="DUF4225"/>
</dbReference>
<name>A0AB39I1I4_9PSED</name>
<dbReference type="Pfam" id="PF13988">
    <property type="entry name" value="DUF4225"/>
    <property type="match status" value="1"/>
</dbReference>
<dbReference type="EMBL" id="CP162607">
    <property type="protein sequence ID" value="XDK36036.1"/>
    <property type="molecule type" value="Genomic_DNA"/>
</dbReference>
<proteinExistence type="predicted"/>
<dbReference type="RefSeq" id="WP_045181848.1">
    <property type="nucleotide sequence ID" value="NZ_CP162607.1"/>
</dbReference>